<dbReference type="Proteomes" id="UP000229401">
    <property type="component" value="Unassembled WGS sequence"/>
</dbReference>
<accession>A0A2M7QGR1</accession>
<evidence type="ECO:0000256" key="5">
    <source>
        <dbReference type="ARBA" id="ARBA00023136"/>
    </source>
</evidence>
<dbReference type="Pfam" id="PF00892">
    <property type="entry name" value="EamA"/>
    <property type="match status" value="2"/>
</dbReference>
<name>A0A2M7QGR1_9BACT</name>
<evidence type="ECO:0000259" key="7">
    <source>
        <dbReference type="Pfam" id="PF00892"/>
    </source>
</evidence>
<organism evidence="8 9">
    <name type="scientific">Candidatus Roizmanbacteria bacterium CG_4_10_14_0_8_um_filter_33_9</name>
    <dbReference type="NCBI Taxonomy" id="1974826"/>
    <lineage>
        <taxon>Bacteria</taxon>
        <taxon>Candidatus Roizmaniibacteriota</taxon>
    </lineage>
</organism>
<dbReference type="GO" id="GO:0005886">
    <property type="term" value="C:plasma membrane"/>
    <property type="evidence" value="ECO:0007669"/>
    <property type="project" value="UniProtKB-SubCell"/>
</dbReference>
<keyword evidence="2" id="KW-1003">Cell membrane</keyword>
<dbReference type="SUPFAM" id="SSF103481">
    <property type="entry name" value="Multidrug resistance efflux transporter EmrE"/>
    <property type="match status" value="2"/>
</dbReference>
<evidence type="ECO:0000313" key="8">
    <source>
        <dbReference type="EMBL" id="PIY71512.1"/>
    </source>
</evidence>
<protein>
    <recommendedName>
        <fullName evidence="7">EamA domain-containing protein</fullName>
    </recommendedName>
</protein>
<feature type="transmembrane region" description="Helical" evidence="6">
    <location>
        <begin position="128"/>
        <end position="144"/>
    </location>
</feature>
<evidence type="ECO:0000256" key="3">
    <source>
        <dbReference type="ARBA" id="ARBA00022692"/>
    </source>
</evidence>
<feature type="transmembrane region" description="Helical" evidence="6">
    <location>
        <begin position="150"/>
        <end position="172"/>
    </location>
</feature>
<dbReference type="PANTHER" id="PTHR32322">
    <property type="entry name" value="INNER MEMBRANE TRANSPORTER"/>
    <property type="match status" value="1"/>
</dbReference>
<feature type="transmembrane region" description="Helical" evidence="6">
    <location>
        <begin position="37"/>
        <end position="58"/>
    </location>
</feature>
<evidence type="ECO:0000256" key="4">
    <source>
        <dbReference type="ARBA" id="ARBA00022989"/>
    </source>
</evidence>
<gene>
    <name evidence="8" type="ORF">COY87_05810</name>
</gene>
<comment type="caution">
    <text evidence="8">The sequence shown here is derived from an EMBL/GenBank/DDBJ whole genome shotgun (WGS) entry which is preliminary data.</text>
</comment>
<keyword evidence="4 6" id="KW-1133">Transmembrane helix</keyword>
<evidence type="ECO:0000256" key="6">
    <source>
        <dbReference type="SAM" id="Phobius"/>
    </source>
</evidence>
<feature type="transmembrane region" description="Helical" evidence="6">
    <location>
        <begin position="70"/>
        <end position="90"/>
    </location>
</feature>
<keyword evidence="3 6" id="KW-0812">Transmembrane</keyword>
<dbReference type="InterPro" id="IPR050638">
    <property type="entry name" value="AA-Vitamin_Transporters"/>
</dbReference>
<feature type="transmembrane region" description="Helical" evidence="6">
    <location>
        <begin position="222"/>
        <end position="243"/>
    </location>
</feature>
<feature type="domain" description="EamA" evidence="7">
    <location>
        <begin position="7"/>
        <end position="144"/>
    </location>
</feature>
<feature type="transmembrane region" description="Helical" evidence="6">
    <location>
        <begin position="193"/>
        <end position="210"/>
    </location>
</feature>
<evidence type="ECO:0000256" key="2">
    <source>
        <dbReference type="ARBA" id="ARBA00022475"/>
    </source>
</evidence>
<reference evidence="9" key="1">
    <citation type="submission" date="2017-09" db="EMBL/GenBank/DDBJ databases">
        <title>Depth-based differentiation of microbial function through sediment-hosted aquifers and enrichment of novel symbionts in the deep terrestrial subsurface.</title>
        <authorList>
            <person name="Probst A.J."/>
            <person name="Ladd B."/>
            <person name="Jarett J.K."/>
            <person name="Geller-Mcgrath D.E."/>
            <person name="Sieber C.M.K."/>
            <person name="Emerson J.B."/>
            <person name="Anantharaman K."/>
            <person name="Thomas B.C."/>
            <person name="Malmstrom R."/>
            <person name="Stieglmeier M."/>
            <person name="Klingl A."/>
            <person name="Woyke T."/>
            <person name="Ryan C.M."/>
            <person name="Banfield J.F."/>
        </authorList>
    </citation>
    <scope>NUCLEOTIDE SEQUENCE [LARGE SCALE GENOMIC DNA]</scope>
</reference>
<feature type="transmembrane region" description="Helical" evidence="6">
    <location>
        <begin position="7"/>
        <end position="25"/>
    </location>
</feature>
<feature type="transmembrane region" description="Helical" evidence="6">
    <location>
        <begin position="279"/>
        <end position="296"/>
    </location>
</feature>
<keyword evidence="5 6" id="KW-0472">Membrane</keyword>
<dbReference type="InterPro" id="IPR037185">
    <property type="entry name" value="EmrE-like"/>
</dbReference>
<dbReference type="PANTHER" id="PTHR32322:SF18">
    <property type="entry name" value="S-ADENOSYLMETHIONINE_S-ADENOSYLHOMOCYSTEINE TRANSPORTER"/>
    <property type="match status" value="1"/>
</dbReference>
<evidence type="ECO:0000313" key="9">
    <source>
        <dbReference type="Proteomes" id="UP000229401"/>
    </source>
</evidence>
<dbReference type="AlphaFoldDB" id="A0A2M7QGR1"/>
<comment type="subcellular location">
    <subcellularLocation>
        <location evidence="1">Cell membrane</location>
        <topology evidence="1">Multi-pass membrane protein</topology>
    </subcellularLocation>
</comment>
<dbReference type="InterPro" id="IPR000620">
    <property type="entry name" value="EamA_dom"/>
</dbReference>
<feature type="domain" description="EamA" evidence="7">
    <location>
        <begin position="161"/>
        <end position="295"/>
    </location>
</feature>
<proteinExistence type="predicted"/>
<evidence type="ECO:0000256" key="1">
    <source>
        <dbReference type="ARBA" id="ARBA00004651"/>
    </source>
</evidence>
<sequence>MKKITSFGPIFIIIAAILWSLDGLLRRSLFSLPPATVVFYEHVLGLIVLLPFFTSNTIQELKCLTKKEWIIVGILGLFSGALGTIFYTAALAKVNFIQFSVVVLLQQLQPIWAIGMAAILLKEKITKHYLFWAILAIIASYFVTFKDLRIQVTFGNNTLIAAGFALLAGMMWGSTTSFSKIILKKTSHITATFLRFTSAPIFAFLIILILGQSGSLLKVTGFQWITLGVITLSTGLVAQLIYYFGLKKTSAKVSAICELMFPASAVAIDFFYFHTMFSFTQILGTIVVLFSIYKVTTLKK</sequence>
<dbReference type="EMBL" id="PFLI01000194">
    <property type="protein sequence ID" value="PIY71512.1"/>
    <property type="molecule type" value="Genomic_DNA"/>
</dbReference>